<evidence type="ECO:0000256" key="4">
    <source>
        <dbReference type="ARBA" id="ARBA00022806"/>
    </source>
</evidence>
<dbReference type="EC" id="3.6.4.13" evidence="1"/>
<dbReference type="Pfam" id="PF00270">
    <property type="entry name" value="DEAD"/>
    <property type="match status" value="1"/>
</dbReference>
<dbReference type="FunFam" id="3.40.50.300:FF:000750">
    <property type="entry name" value="Putative ATP-dependent RNA helicase DHX33"/>
    <property type="match status" value="1"/>
</dbReference>
<dbReference type="GO" id="GO:0005524">
    <property type="term" value="F:ATP binding"/>
    <property type="evidence" value="ECO:0007669"/>
    <property type="project" value="UniProtKB-KW"/>
</dbReference>
<keyword evidence="2" id="KW-0547">Nucleotide-binding</keyword>
<dbReference type="SMART" id="SM00487">
    <property type="entry name" value="DEXDc"/>
    <property type="match status" value="1"/>
</dbReference>
<proteinExistence type="evidence at transcript level"/>
<dbReference type="GO" id="GO:0003725">
    <property type="term" value="F:double-stranded RNA binding"/>
    <property type="evidence" value="ECO:0007669"/>
    <property type="project" value="TreeGrafter"/>
</dbReference>
<dbReference type="CDD" id="cd18791">
    <property type="entry name" value="SF2_C_RHA"/>
    <property type="match status" value="1"/>
</dbReference>
<evidence type="ECO:0000313" key="9">
    <source>
        <dbReference type="EMBL" id="LAB69127.1"/>
    </source>
</evidence>
<evidence type="ECO:0000256" key="1">
    <source>
        <dbReference type="ARBA" id="ARBA00012552"/>
    </source>
</evidence>
<organism evidence="9">
    <name type="scientific">Hirondellea gigas</name>
    <dbReference type="NCBI Taxonomy" id="1518452"/>
    <lineage>
        <taxon>Eukaryota</taxon>
        <taxon>Metazoa</taxon>
        <taxon>Ecdysozoa</taxon>
        <taxon>Arthropoda</taxon>
        <taxon>Crustacea</taxon>
        <taxon>Multicrustacea</taxon>
        <taxon>Malacostraca</taxon>
        <taxon>Eumalacostraca</taxon>
        <taxon>Peracarida</taxon>
        <taxon>Amphipoda</taxon>
        <taxon>Amphilochidea</taxon>
        <taxon>Lysianassida</taxon>
        <taxon>Lysianassidira</taxon>
        <taxon>Lysianassoidea</taxon>
        <taxon>Lysianassidae</taxon>
        <taxon>Hirondellea</taxon>
    </lineage>
</organism>
<dbReference type="PROSITE" id="PS51192">
    <property type="entry name" value="HELICASE_ATP_BIND_1"/>
    <property type="match status" value="1"/>
</dbReference>
<evidence type="ECO:0000256" key="3">
    <source>
        <dbReference type="ARBA" id="ARBA00022801"/>
    </source>
</evidence>
<name>A0A2P2I525_9CRUS</name>
<accession>A0A2P2I525</accession>
<evidence type="ECO:0000256" key="6">
    <source>
        <dbReference type="ARBA" id="ARBA00047984"/>
    </source>
</evidence>
<dbReference type="EMBL" id="IACF01003513">
    <property type="protein sequence ID" value="LAB69127.1"/>
    <property type="molecule type" value="mRNA"/>
</dbReference>
<dbReference type="PANTHER" id="PTHR18934:SF118">
    <property type="entry name" value="ATP-DEPENDENT RNA HELICASE DHX33"/>
    <property type="match status" value="1"/>
</dbReference>
<comment type="catalytic activity">
    <reaction evidence="6">
        <text>ATP + H2O = ADP + phosphate + H(+)</text>
        <dbReference type="Rhea" id="RHEA:13065"/>
        <dbReference type="ChEBI" id="CHEBI:15377"/>
        <dbReference type="ChEBI" id="CHEBI:15378"/>
        <dbReference type="ChEBI" id="CHEBI:30616"/>
        <dbReference type="ChEBI" id="CHEBI:43474"/>
        <dbReference type="ChEBI" id="CHEBI:456216"/>
        <dbReference type="EC" id="3.6.4.13"/>
    </reaction>
</comment>
<dbReference type="InterPro" id="IPR011709">
    <property type="entry name" value="DEAD-box_helicase_OB_fold"/>
</dbReference>
<dbReference type="SUPFAM" id="SSF52540">
    <property type="entry name" value="P-loop containing nucleoside triphosphate hydrolases"/>
    <property type="match status" value="1"/>
</dbReference>
<protein>
    <recommendedName>
        <fullName evidence="1">RNA helicase</fullName>
        <ecNumber evidence="1">3.6.4.13</ecNumber>
    </recommendedName>
</protein>
<keyword evidence="4 9" id="KW-0347">Helicase</keyword>
<dbReference type="InterPro" id="IPR011545">
    <property type="entry name" value="DEAD/DEAH_box_helicase_dom"/>
</dbReference>
<dbReference type="Pfam" id="PF00271">
    <property type="entry name" value="Helicase_C"/>
    <property type="match status" value="1"/>
</dbReference>
<dbReference type="GO" id="GO:0045943">
    <property type="term" value="P:positive regulation of transcription by RNA polymerase I"/>
    <property type="evidence" value="ECO:0007669"/>
    <property type="project" value="TreeGrafter"/>
</dbReference>
<dbReference type="CDD" id="cd17978">
    <property type="entry name" value="DEXHc_DHX33"/>
    <property type="match status" value="1"/>
</dbReference>
<feature type="domain" description="Helicase C-terminal" evidence="8">
    <location>
        <begin position="307"/>
        <end position="490"/>
    </location>
</feature>
<evidence type="ECO:0000259" key="8">
    <source>
        <dbReference type="PROSITE" id="PS51194"/>
    </source>
</evidence>
<keyword evidence="3" id="KW-0378">Hydrolase</keyword>
<keyword evidence="5" id="KW-0067">ATP-binding</keyword>
<dbReference type="InterPro" id="IPR027417">
    <property type="entry name" value="P-loop_NTPase"/>
</dbReference>
<dbReference type="PROSITE" id="PS51194">
    <property type="entry name" value="HELICASE_CTER"/>
    <property type="match status" value="1"/>
</dbReference>
<dbReference type="SMART" id="SM00847">
    <property type="entry name" value="HA2"/>
    <property type="match status" value="1"/>
</dbReference>
<dbReference type="PANTHER" id="PTHR18934">
    <property type="entry name" value="ATP-DEPENDENT RNA HELICASE"/>
    <property type="match status" value="1"/>
</dbReference>
<dbReference type="Pfam" id="PF21010">
    <property type="entry name" value="HA2_C"/>
    <property type="match status" value="1"/>
</dbReference>
<dbReference type="SMART" id="SM00490">
    <property type="entry name" value="HELICc"/>
    <property type="match status" value="1"/>
</dbReference>
<sequence length="754" mass="85307">MASFLEPPSKKICLDTKFSSNEQKFDNQTCNPLKNAYSINQLKGVQLSNGKTINLKKFNQGDFKFNVNANSPSKNSNSIINNSFKNSNGKHMKNGKSSINIRKNTKDLLKHRKALPIYDVRKDLLSYLKKGDTNILIGETGSGKTTQVPQFLYEEMMLNKGSVVITQPRRVAAISMATRVAEEAGTELGEIVGYSVRFEEMISDRTKIKFATDGMLLREAMLDPLLKRYSWIILDEAHERTVNTDILFGIVKRAQKIRKEKGKSPLHILVMSATMNAQKFSSYFNDCPMLMAEGREHKLEILFTAEKSDDYIIACLSTVIKIHKQAPVTHGILVFLTGQEEIDNACLALSKIIKRCNYLAPIKISPLYSALPQHLQMEVFQPSDTEERHVIFSTNIAETSVTIPGIRYVIDSGKAKIRTYNPSSGFDILKVRQISQAQAWQRAGRAGREGPGSCYHAYTEAQYKKMPIMPAPEIHRTNLATVVLQLLTVGVKDVINFDFMDRPRQEYLLNAVEQLLSLEAAEKDSNGELRLTEEGKKMAAFPLDPKYAKILLMGPKYKCTHEVLTIVAMLSGEQVNTVPSGKMRSVATARHRKFASVEGDHMTMLKIYQTFKASKKNKQWCHENFLNYRNLIYISAVRKQLSDICYKAGLKMLSCGENTDDVRRCLLTGLFTQVAELQADRKYLTLSNHDEAQIHPSSCLFSSRSPYLMYTEIITTSNAYMHGVSWVAPEWLYQVAPDYFRKHHIKADPAHYAK</sequence>
<dbReference type="GO" id="GO:0003724">
    <property type="term" value="F:RNA helicase activity"/>
    <property type="evidence" value="ECO:0007669"/>
    <property type="project" value="UniProtKB-EC"/>
</dbReference>
<reference evidence="9" key="1">
    <citation type="journal article" date="2018" name="Biosci. Biotechnol. Biochem.">
        <title>Polysaccharide hydrolase of the hadal zone amphipods Hirondellea gigas.</title>
        <authorList>
            <person name="Kobayashi H."/>
            <person name="Nagahama T."/>
            <person name="Arai W."/>
            <person name="Sasagawa Y."/>
            <person name="Umeda M."/>
            <person name="Hayashi T."/>
            <person name="Nikaido I."/>
            <person name="Watanabe H."/>
            <person name="Oguri K."/>
            <person name="Kitazato H."/>
            <person name="Fujioka K."/>
            <person name="Kido Y."/>
            <person name="Takami H."/>
        </authorList>
    </citation>
    <scope>NUCLEOTIDE SEQUENCE</scope>
    <source>
        <tissue evidence="9">Whole body</tissue>
    </source>
</reference>
<dbReference type="Gene3D" id="1.20.120.1080">
    <property type="match status" value="1"/>
</dbReference>
<dbReference type="PROSITE" id="PS00690">
    <property type="entry name" value="DEAH_ATP_HELICASE"/>
    <property type="match status" value="1"/>
</dbReference>
<dbReference type="AlphaFoldDB" id="A0A2P2I525"/>
<dbReference type="InterPro" id="IPR002464">
    <property type="entry name" value="DNA/RNA_helicase_DEAH_CS"/>
</dbReference>
<dbReference type="FunFam" id="3.40.50.300:FF:000145">
    <property type="entry name" value="probable ATP-dependent RNA helicase DHX40"/>
    <property type="match status" value="1"/>
</dbReference>
<evidence type="ECO:0000256" key="2">
    <source>
        <dbReference type="ARBA" id="ARBA00022741"/>
    </source>
</evidence>
<evidence type="ECO:0000259" key="7">
    <source>
        <dbReference type="PROSITE" id="PS51192"/>
    </source>
</evidence>
<feature type="domain" description="Helicase ATP-binding" evidence="7">
    <location>
        <begin position="125"/>
        <end position="293"/>
    </location>
</feature>
<dbReference type="InterPro" id="IPR014001">
    <property type="entry name" value="Helicase_ATP-bd"/>
</dbReference>
<dbReference type="GO" id="GO:0016787">
    <property type="term" value="F:hydrolase activity"/>
    <property type="evidence" value="ECO:0007669"/>
    <property type="project" value="UniProtKB-KW"/>
</dbReference>
<dbReference type="GO" id="GO:0005730">
    <property type="term" value="C:nucleolus"/>
    <property type="evidence" value="ECO:0007669"/>
    <property type="project" value="UniProtKB-ARBA"/>
</dbReference>
<evidence type="ECO:0000256" key="5">
    <source>
        <dbReference type="ARBA" id="ARBA00022840"/>
    </source>
</evidence>
<dbReference type="InterPro" id="IPR001650">
    <property type="entry name" value="Helicase_C-like"/>
</dbReference>
<dbReference type="Pfam" id="PF07717">
    <property type="entry name" value="OB_NTP_bind"/>
    <property type="match status" value="1"/>
</dbReference>
<dbReference type="Gene3D" id="3.40.50.300">
    <property type="entry name" value="P-loop containing nucleotide triphosphate hydrolases"/>
    <property type="match status" value="2"/>
</dbReference>
<dbReference type="InterPro" id="IPR007502">
    <property type="entry name" value="Helicase-assoc_dom"/>
</dbReference>